<keyword evidence="2" id="KW-1185">Reference proteome</keyword>
<organism evidence="1 2">
    <name type="scientific">Collimonas pratensis</name>
    <dbReference type="NCBI Taxonomy" id="279113"/>
    <lineage>
        <taxon>Bacteria</taxon>
        <taxon>Pseudomonadati</taxon>
        <taxon>Pseudomonadota</taxon>
        <taxon>Betaproteobacteria</taxon>
        <taxon>Burkholderiales</taxon>
        <taxon>Oxalobacteraceae</taxon>
        <taxon>Collimonas</taxon>
    </lineage>
</organism>
<accession>A0ABM5Z8Q8</accession>
<sequence>MQTETVGPQIHCCKHCLPLSKRTFDKTCTAIIRRPAKCKLRQ</sequence>
<name>A0ABM5Z8Q8_9BURK</name>
<reference evidence="1 2" key="1">
    <citation type="submission" date="2015-11" db="EMBL/GenBank/DDBJ databases">
        <title>Exploring the genomic traits of fungus-feeding bacterial genus Collimonas.</title>
        <authorList>
            <person name="Song C."/>
            <person name="Schmidt R."/>
            <person name="de Jager V."/>
            <person name="Krzyzanowska D."/>
            <person name="Jongedijk E."/>
            <person name="Cankar K."/>
            <person name="Beekwilder J."/>
            <person name="van Veen A."/>
            <person name="de Boer W."/>
            <person name="van Veen J.A."/>
            <person name="Garbeva P."/>
        </authorList>
    </citation>
    <scope>NUCLEOTIDE SEQUENCE [LARGE SCALE GENOMIC DNA]</scope>
    <source>
        <strain evidence="1 2">Ter291</strain>
    </source>
</reference>
<dbReference type="Proteomes" id="UP000074914">
    <property type="component" value="Chromosome"/>
</dbReference>
<protein>
    <submittedName>
        <fullName evidence="1">Uncharacterized protein</fullName>
    </submittedName>
</protein>
<evidence type="ECO:0000313" key="1">
    <source>
        <dbReference type="EMBL" id="AMP15276.1"/>
    </source>
</evidence>
<gene>
    <name evidence="1" type="ORF">CPter291_3036</name>
</gene>
<dbReference type="EMBL" id="CP013236">
    <property type="protein sequence ID" value="AMP15276.1"/>
    <property type="molecule type" value="Genomic_DNA"/>
</dbReference>
<proteinExistence type="predicted"/>
<evidence type="ECO:0000313" key="2">
    <source>
        <dbReference type="Proteomes" id="UP000074914"/>
    </source>
</evidence>